<dbReference type="Pfam" id="PF07686">
    <property type="entry name" value="V-set"/>
    <property type="match status" value="1"/>
</dbReference>
<evidence type="ECO:0000259" key="6">
    <source>
        <dbReference type="Pfam" id="PF07686"/>
    </source>
</evidence>
<accession>A0AA35JTT4</accession>
<dbReference type="AlphaFoldDB" id="A0AA35JTT4"/>
<feature type="domain" description="Immunoglobulin V-set" evidence="6">
    <location>
        <begin position="25"/>
        <end position="112"/>
    </location>
</feature>
<dbReference type="CDD" id="cd05716">
    <property type="entry name" value="IgV_pIgR_like"/>
    <property type="match status" value="1"/>
</dbReference>
<dbReference type="GO" id="GO:0004888">
    <property type="term" value="F:transmembrane signaling receptor activity"/>
    <property type="evidence" value="ECO:0007669"/>
    <property type="project" value="TreeGrafter"/>
</dbReference>
<dbReference type="InterPro" id="IPR013106">
    <property type="entry name" value="Ig_V-set"/>
</dbReference>
<keyword evidence="3 4" id="KW-0472">Membrane</keyword>
<keyword evidence="4" id="KW-1133">Transmembrane helix</keyword>
<keyword evidence="2 4" id="KW-0812">Transmembrane</keyword>
<dbReference type="EMBL" id="OX395127">
    <property type="protein sequence ID" value="CAI5765966.1"/>
    <property type="molecule type" value="Genomic_DNA"/>
</dbReference>
<keyword evidence="8" id="KW-1185">Reference proteome</keyword>
<feature type="transmembrane region" description="Helical" evidence="4">
    <location>
        <begin position="141"/>
        <end position="167"/>
    </location>
</feature>
<feature type="chain" id="PRO_5041407189" evidence="5">
    <location>
        <begin position="19"/>
        <end position="173"/>
    </location>
</feature>
<dbReference type="SUPFAM" id="SSF48726">
    <property type="entry name" value="Immunoglobulin"/>
    <property type="match status" value="1"/>
</dbReference>
<evidence type="ECO:0000256" key="4">
    <source>
        <dbReference type="SAM" id="Phobius"/>
    </source>
</evidence>
<keyword evidence="5" id="KW-0732">Signal</keyword>
<evidence type="ECO:0000313" key="7">
    <source>
        <dbReference type="EMBL" id="CAI5765966.1"/>
    </source>
</evidence>
<gene>
    <name evidence="7" type="ORF">PODLI_1B030063</name>
</gene>
<dbReference type="InterPro" id="IPR013783">
    <property type="entry name" value="Ig-like_fold"/>
</dbReference>
<dbReference type="InterPro" id="IPR050671">
    <property type="entry name" value="CD300_family_receptors"/>
</dbReference>
<evidence type="ECO:0000313" key="8">
    <source>
        <dbReference type="Proteomes" id="UP001178461"/>
    </source>
</evidence>
<comment type="subcellular location">
    <subcellularLocation>
        <location evidence="1">Membrane</location>
    </subcellularLocation>
</comment>
<evidence type="ECO:0000256" key="3">
    <source>
        <dbReference type="ARBA" id="ARBA00023136"/>
    </source>
</evidence>
<reference evidence="7" key="1">
    <citation type="submission" date="2022-12" db="EMBL/GenBank/DDBJ databases">
        <authorList>
            <person name="Alioto T."/>
            <person name="Alioto T."/>
            <person name="Gomez Garrido J."/>
        </authorList>
    </citation>
    <scope>NUCLEOTIDE SEQUENCE</scope>
</reference>
<proteinExistence type="predicted"/>
<dbReference type="Proteomes" id="UP001178461">
    <property type="component" value="Chromosome 2"/>
</dbReference>
<protein>
    <submittedName>
        <fullName evidence="7">CMRF35-like molecule CMRF35-like</fullName>
    </submittedName>
</protein>
<dbReference type="GO" id="GO:0005886">
    <property type="term" value="C:plasma membrane"/>
    <property type="evidence" value="ECO:0007669"/>
    <property type="project" value="TreeGrafter"/>
</dbReference>
<evidence type="ECO:0000256" key="1">
    <source>
        <dbReference type="ARBA" id="ARBA00004370"/>
    </source>
</evidence>
<dbReference type="InterPro" id="IPR036179">
    <property type="entry name" value="Ig-like_dom_sf"/>
</dbReference>
<dbReference type="PANTHER" id="PTHR11860">
    <property type="entry name" value="POLYMERIC-IMMUNOGLOBULIN RECEPTOR"/>
    <property type="match status" value="1"/>
</dbReference>
<sequence>MQPLSLLGLVFLLPGCFSDLTVLKMHAILGGLASVECRYDEWYKGNPKYWCKEMSKTSCDKIVETSGTEEPVRKGKVSIRDNHSLNQFTVTIDELTNSDSGMYKCGVIVRGGSDLMVPVNVTETTRGPEDAFHKDISSIRYLVYMCFLVSIALKAPIFLGMILAIIWMRSKKT</sequence>
<dbReference type="PANTHER" id="PTHR11860:SF87">
    <property type="entry name" value="CMRF35-LIKE MOLECULE 8"/>
    <property type="match status" value="1"/>
</dbReference>
<evidence type="ECO:0000256" key="5">
    <source>
        <dbReference type="SAM" id="SignalP"/>
    </source>
</evidence>
<feature type="signal peptide" evidence="5">
    <location>
        <begin position="1"/>
        <end position="18"/>
    </location>
</feature>
<name>A0AA35JTT4_9SAUR</name>
<evidence type="ECO:0000256" key="2">
    <source>
        <dbReference type="ARBA" id="ARBA00022692"/>
    </source>
</evidence>
<organism evidence="7 8">
    <name type="scientific">Podarcis lilfordi</name>
    <name type="common">Lilford's wall lizard</name>
    <dbReference type="NCBI Taxonomy" id="74358"/>
    <lineage>
        <taxon>Eukaryota</taxon>
        <taxon>Metazoa</taxon>
        <taxon>Chordata</taxon>
        <taxon>Craniata</taxon>
        <taxon>Vertebrata</taxon>
        <taxon>Euteleostomi</taxon>
        <taxon>Lepidosauria</taxon>
        <taxon>Squamata</taxon>
        <taxon>Bifurcata</taxon>
        <taxon>Unidentata</taxon>
        <taxon>Episquamata</taxon>
        <taxon>Laterata</taxon>
        <taxon>Lacertibaenia</taxon>
        <taxon>Lacertidae</taxon>
        <taxon>Podarcis</taxon>
    </lineage>
</organism>
<dbReference type="Gene3D" id="2.60.40.10">
    <property type="entry name" value="Immunoglobulins"/>
    <property type="match status" value="1"/>
</dbReference>